<dbReference type="GO" id="GO:0008745">
    <property type="term" value="F:N-acetylmuramoyl-L-alanine amidase activity"/>
    <property type="evidence" value="ECO:0007669"/>
    <property type="project" value="InterPro"/>
</dbReference>
<dbReference type="PANTHER" id="PTHR30404:SF0">
    <property type="entry name" value="N-ACETYLMURAMOYL-L-ALANINE AMIDASE AMIC"/>
    <property type="match status" value="1"/>
</dbReference>
<dbReference type="Proteomes" id="UP000000268">
    <property type="component" value="Chromosome"/>
</dbReference>
<dbReference type="SMART" id="SM00646">
    <property type="entry name" value="Ami_3"/>
    <property type="match status" value="1"/>
</dbReference>
<dbReference type="STRING" id="329726.AM1_2518"/>
<gene>
    <name evidence="4" type="ordered locus">AM1_2518</name>
</gene>
<dbReference type="RefSeq" id="WP_012162985.1">
    <property type="nucleotide sequence ID" value="NC_009925.1"/>
</dbReference>
<proteinExistence type="predicted"/>
<dbReference type="OrthoDB" id="9806267at2"/>
<dbReference type="PANTHER" id="PTHR30404">
    <property type="entry name" value="N-ACETYLMURAMOYL-L-ALANINE AMIDASE"/>
    <property type="match status" value="1"/>
</dbReference>
<dbReference type="EMBL" id="CP000828">
    <property type="protein sequence ID" value="ABW27526.1"/>
    <property type="molecule type" value="Genomic_DNA"/>
</dbReference>
<name>B0C5F0_ACAM1</name>
<dbReference type="Gene3D" id="3.40.630.40">
    <property type="entry name" value="Zn-dependent exopeptidases"/>
    <property type="match status" value="1"/>
</dbReference>
<dbReference type="SUPFAM" id="SSF53187">
    <property type="entry name" value="Zn-dependent exopeptidases"/>
    <property type="match status" value="1"/>
</dbReference>
<reference evidence="4 5" key="1">
    <citation type="journal article" date="2008" name="Proc. Natl. Acad. Sci. U.S.A.">
        <title>Niche adaptation and genome expansion in the chlorophyll d-producing cyanobacterium Acaryochloris marina.</title>
        <authorList>
            <person name="Swingley W.D."/>
            <person name="Chen M."/>
            <person name="Cheung P.C."/>
            <person name="Conrad A.L."/>
            <person name="Dejesa L.C."/>
            <person name="Hao J."/>
            <person name="Honchak B.M."/>
            <person name="Karbach L.E."/>
            <person name="Kurdoglu A."/>
            <person name="Lahiri S."/>
            <person name="Mastrian S.D."/>
            <person name="Miyashita H."/>
            <person name="Page L."/>
            <person name="Ramakrishna P."/>
            <person name="Satoh S."/>
            <person name="Sattley W.M."/>
            <person name="Shimada Y."/>
            <person name="Taylor H.L."/>
            <person name="Tomo T."/>
            <person name="Tsuchiya T."/>
            <person name="Wang Z.T."/>
            <person name="Raymond J."/>
            <person name="Mimuro M."/>
            <person name="Blankenship R.E."/>
            <person name="Touchman J.W."/>
        </authorList>
    </citation>
    <scope>NUCLEOTIDE SEQUENCE [LARGE SCALE GENOMIC DNA]</scope>
    <source>
        <strain evidence="5">MBIC 11017</strain>
    </source>
</reference>
<dbReference type="AlphaFoldDB" id="B0C5F0"/>
<dbReference type="InterPro" id="IPR050695">
    <property type="entry name" value="N-acetylmuramoyl_amidase_3"/>
</dbReference>
<dbReference type="Pfam" id="PF01520">
    <property type="entry name" value="Amidase_3"/>
    <property type="match status" value="1"/>
</dbReference>
<accession>B0C5F0</accession>
<dbReference type="GO" id="GO:0009253">
    <property type="term" value="P:peptidoglycan catabolic process"/>
    <property type="evidence" value="ECO:0007669"/>
    <property type="project" value="InterPro"/>
</dbReference>
<dbReference type="InterPro" id="IPR021731">
    <property type="entry name" value="AMIN_dom"/>
</dbReference>
<dbReference type="Gene3D" id="2.60.40.3500">
    <property type="match status" value="1"/>
</dbReference>
<dbReference type="InterPro" id="IPR002508">
    <property type="entry name" value="MurNAc-LAA_cat"/>
</dbReference>
<organism evidence="4 5">
    <name type="scientific">Acaryochloris marina (strain MBIC 11017)</name>
    <dbReference type="NCBI Taxonomy" id="329726"/>
    <lineage>
        <taxon>Bacteria</taxon>
        <taxon>Bacillati</taxon>
        <taxon>Cyanobacteriota</taxon>
        <taxon>Cyanophyceae</taxon>
        <taxon>Acaryochloridales</taxon>
        <taxon>Acaryochloridaceae</taxon>
        <taxon>Acaryochloris</taxon>
    </lineage>
</organism>
<protein>
    <submittedName>
        <fullName evidence="4">N-acetylmuramoyl-L-alanine amidase, putative</fullName>
    </submittedName>
</protein>
<dbReference type="Pfam" id="PF11741">
    <property type="entry name" value="AMIN"/>
    <property type="match status" value="1"/>
</dbReference>
<feature type="domain" description="MurNAc-LAA" evidence="3">
    <location>
        <begin position="244"/>
        <end position="353"/>
    </location>
</feature>
<evidence type="ECO:0000259" key="3">
    <source>
        <dbReference type="SMART" id="SM00646"/>
    </source>
</evidence>
<feature type="chain" id="PRO_5002746658" evidence="2">
    <location>
        <begin position="30"/>
        <end position="359"/>
    </location>
</feature>
<sequence>MPAQRRLWNCKIRKAGWVLPLALSLFCWADSASAGQLTYWKFNSKQSRIDLITNSATKPRAKVVMNPTRLVIDLPNTTFRKLKARRKISKYVREVRVAQHNRKTTRVVVELSKKYTLSPRRVLVRGIAPNRWYVQLPKFFPLKDAKKSSRRTIAVRVPPPKIPKPSISSPGPIVSKPVKSGAKVVVIDPGHGGADPGAVGIGGLQEKRVVLDVSTQVHNLLRKRGINAVLTRTGDREVDLPPRVAKAEGARADVFVSIHANAISLSRPEVNGLETYYYVTGYRLARAIHTSIRRTVSVGDRGIRQARFYVLRKSSMPAALVELGFVTGSTDAAKLRTAAHRKRLAEAIAQGIVNYLQGR</sequence>
<keyword evidence="1" id="KW-0378">Hydrolase</keyword>
<dbReference type="CDD" id="cd02696">
    <property type="entry name" value="MurNAc-LAA"/>
    <property type="match status" value="1"/>
</dbReference>
<evidence type="ECO:0000313" key="4">
    <source>
        <dbReference type="EMBL" id="ABW27526.1"/>
    </source>
</evidence>
<dbReference type="HOGENOM" id="CLU_014322_2_0_3"/>
<evidence type="ECO:0000256" key="1">
    <source>
        <dbReference type="ARBA" id="ARBA00022801"/>
    </source>
</evidence>
<dbReference type="KEGG" id="amr:AM1_2518"/>
<dbReference type="GO" id="GO:0030288">
    <property type="term" value="C:outer membrane-bounded periplasmic space"/>
    <property type="evidence" value="ECO:0007669"/>
    <property type="project" value="TreeGrafter"/>
</dbReference>
<keyword evidence="5" id="KW-1185">Reference proteome</keyword>
<dbReference type="eggNOG" id="COG0860">
    <property type="taxonomic scope" value="Bacteria"/>
</dbReference>
<keyword evidence="2" id="KW-0732">Signal</keyword>
<evidence type="ECO:0000313" key="5">
    <source>
        <dbReference type="Proteomes" id="UP000000268"/>
    </source>
</evidence>
<evidence type="ECO:0000256" key="2">
    <source>
        <dbReference type="SAM" id="SignalP"/>
    </source>
</evidence>
<feature type="signal peptide" evidence="2">
    <location>
        <begin position="1"/>
        <end position="29"/>
    </location>
</feature>